<accession>A0A7C9F6X4</accession>
<evidence type="ECO:0000259" key="4">
    <source>
        <dbReference type="SMART" id="SM00563"/>
    </source>
</evidence>
<gene>
    <name evidence="5" type="ORF">GBK04_01125</name>
</gene>
<organism evidence="5 6">
    <name type="scientific">Salmonirosea aquatica</name>
    <dbReference type="NCBI Taxonomy" id="2654236"/>
    <lineage>
        <taxon>Bacteria</taxon>
        <taxon>Pseudomonadati</taxon>
        <taxon>Bacteroidota</taxon>
        <taxon>Cytophagia</taxon>
        <taxon>Cytophagales</taxon>
        <taxon>Spirosomataceae</taxon>
        <taxon>Salmonirosea</taxon>
    </lineage>
</organism>
<dbReference type="AlphaFoldDB" id="A0A7C9F6X4"/>
<dbReference type="GO" id="GO:0003841">
    <property type="term" value="F:1-acylglycerol-3-phosphate O-acyltransferase activity"/>
    <property type="evidence" value="ECO:0007669"/>
    <property type="project" value="TreeGrafter"/>
</dbReference>
<sequence>MFAFLFKLSGWKVVGTPPYAIPKAIWVGAPHHSNWDFLISVGARATMHFDIGFLAKKELFQWYSAGLFRALGGYPVDRTQGNNLVDAVVETFRENERLHIALTPEGTRRDVHALKTGFYYMALQAQVPLILVGFDYPRKAFVIRDPLWLTGDYANDMHAIYDFYLTIGGRRKSWLDMYARTGVIAGSH</sequence>
<keyword evidence="2 5" id="KW-0808">Transferase</keyword>
<evidence type="ECO:0000256" key="3">
    <source>
        <dbReference type="ARBA" id="ARBA00023315"/>
    </source>
</evidence>
<evidence type="ECO:0000256" key="1">
    <source>
        <dbReference type="ARBA" id="ARBA00005189"/>
    </source>
</evidence>
<dbReference type="RefSeq" id="WP_152756139.1">
    <property type="nucleotide sequence ID" value="NZ_WHLY01000002.1"/>
</dbReference>
<dbReference type="PANTHER" id="PTHR10434:SF9">
    <property type="entry name" value="PHOSPHOLIPID_GLYCEROL ACYLTRANSFERASE DOMAIN-CONTAINING PROTEIN"/>
    <property type="match status" value="1"/>
</dbReference>
<keyword evidence="3 5" id="KW-0012">Acyltransferase</keyword>
<dbReference type="PANTHER" id="PTHR10434">
    <property type="entry name" value="1-ACYL-SN-GLYCEROL-3-PHOSPHATE ACYLTRANSFERASE"/>
    <property type="match status" value="1"/>
</dbReference>
<evidence type="ECO:0000256" key="2">
    <source>
        <dbReference type="ARBA" id="ARBA00022679"/>
    </source>
</evidence>
<comment type="caution">
    <text evidence="5">The sequence shown here is derived from an EMBL/GenBank/DDBJ whole genome shotgun (WGS) entry which is preliminary data.</text>
</comment>
<dbReference type="InterPro" id="IPR002123">
    <property type="entry name" value="Plipid/glycerol_acylTrfase"/>
</dbReference>
<dbReference type="SUPFAM" id="SSF69593">
    <property type="entry name" value="Glycerol-3-phosphate (1)-acyltransferase"/>
    <property type="match status" value="1"/>
</dbReference>
<evidence type="ECO:0000313" key="5">
    <source>
        <dbReference type="EMBL" id="MPR31984.1"/>
    </source>
</evidence>
<comment type="pathway">
    <text evidence="1">Lipid metabolism.</text>
</comment>
<reference evidence="5 6" key="1">
    <citation type="submission" date="2019-10" db="EMBL/GenBank/DDBJ databases">
        <title>Draft Genome Sequence of Cytophagaceae sp. SJW1-29.</title>
        <authorList>
            <person name="Choi A."/>
        </authorList>
    </citation>
    <scope>NUCLEOTIDE SEQUENCE [LARGE SCALE GENOMIC DNA]</scope>
    <source>
        <strain evidence="5 6">SJW1-29</strain>
    </source>
</reference>
<evidence type="ECO:0000313" key="6">
    <source>
        <dbReference type="Proteomes" id="UP000479293"/>
    </source>
</evidence>
<protein>
    <submittedName>
        <fullName evidence="5">Glycerol acyltransferase</fullName>
    </submittedName>
</protein>
<dbReference type="SMART" id="SM00563">
    <property type="entry name" value="PlsC"/>
    <property type="match status" value="1"/>
</dbReference>
<feature type="domain" description="Phospholipid/glycerol acyltransferase" evidence="4">
    <location>
        <begin position="24"/>
        <end position="137"/>
    </location>
</feature>
<proteinExistence type="predicted"/>
<name>A0A7C9F6X4_9BACT</name>
<dbReference type="EMBL" id="WHLY01000002">
    <property type="protein sequence ID" value="MPR31984.1"/>
    <property type="molecule type" value="Genomic_DNA"/>
</dbReference>
<keyword evidence="6" id="KW-1185">Reference proteome</keyword>
<dbReference type="GO" id="GO:0006654">
    <property type="term" value="P:phosphatidic acid biosynthetic process"/>
    <property type="evidence" value="ECO:0007669"/>
    <property type="project" value="TreeGrafter"/>
</dbReference>
<dbReference type="Proteomes" id="UP000479293">
    <property type="component" value="Unassembled WGS sequence"/>
</dbReference>
<dbReference type="Pfam" id="PF01553">
    <property type="entry name" value="Acyltransferase"/>
    <property type="match status" value="1"/>
</dbReference>